<evidence type="ECO:0000313" key="3">
    <source>
        <dbReference type="Proteomes" id="UP000003900"/>
    </source>
</evidence>
<name>H3SLZ2_9BACL</name>
<dbReference type="STRING" id="1131935.PDENDC454_22904"/>
<comment type="caution">
    <text evidence="2">The sequence shown here is derived from an EMBL/GenBank/DDBJ whole genome shotgun (WGS) entry which is preliminary data.</text>
</comment>
<protein>
    <recommendedName>
        <fullName evidence="4">Thioredoxin domain-containing protein</fullName>
    </recommendedName>
</protein>
<dbReference type="PATRIC" id="fig|1131935.3.peg.4769"/>
<dbReference type="InterPro" id="IPR036249">
    <property type="entry name" value="Thioredoxin-like_sf"/>
</dbReference>
<dbReference type="RefSeq" id="WP_006679067.1">
    <property type="nucleotide sequence ID" value="NZ_AHKH01000093.1"/>
</dbReference>
<evidence type="ECO:0008006" key="4">
    <source>
        <dbReference type="Google" id="ProtNLM"/>
    </source>
</evidence>
<keyword evidence="1" id="KW-0472">Membrane</keyword>
<keyword evidence="3" id="KW-1185">Reference proteome</keyword>
<dbReference type="SUPFAM" id="SSF52833">
    <property type="entry name" value="Thioredoxin-like"/>
    <property type="match status" value="1"/>
</dbReference>
<sequence length="192" mass="21841">MIIYVLVLEFLLIVAISLFVLKLFRFVQNMRTMNVPFAAELIPDDGLDIGHRLVGHEFQSLNGEVIDLQDNKPKMLVFTMANCSSCNDTYGAVKTFVNINPHISVTMFLKTDTWEEAVALAESKDLPSSVRWVWASDEVRSVFKLSKFPLAFFLSKDHIILNKAIVNNLKQMLTMVNHLPDLKWLKSLTKPA</sequence>
<dbReference type="AlphaFoldDB" id="H3SLZ2"/>
<feature type="transmembrane region" description="Helical" evidence="1">
    <location>
        <begin position="6"/>
        <end position="24"/>
    </location>
</feature>
<gene>
    <name evidence="2" type="ORF">PDENDC454_22904</name>
</gene>
<dbReference type="EMBL" id="AHKH01000093">
    <property type="protein sequence ID" value="EHQ59908.1"/>
    <property type="molecule type" value="Genomic_DNA"/>
</dbReference>
<dbReference type="Proteomes" id="UP000003900">
    <property type="component" value="Unassembled WGS sequence"/>
</dbReference>
<evidence type="ECO:0000256" key="1">
    <source>
        <dbReference type="SAM" id="Phobius"/>
    </source>
</evidence>
<reference evidence="2 3" key="1">
    <citation type="journal article" date="2012" name="J. Bacteriol.">
        <title>Genome Sequence of the Pattern-Forming Social Bacterium Paenibacillus dendritiformis C454 Chiral Morphotype.</title>
        <authorList>
            <person name="Sirota-Madi A."/>
            <person name="Olender T."/>
            <person name="Helman Y."/>
            <person name="Brainis I."/>
            <person name="Finkelshtein A."/>
            <person name="Roth D."/>
            <person name="Hagai E."/>
            <person name="Leshkowitz D."/>
            <person name="Brodsky L."/>
            <person name="Galatenko V."/>
            <person name="Nikolaev V."/>
            <person name="Gutnick D.L."/>
            <person name="Lancet D."/>
            <person name="Ben-Jacob E."/>
        </authorList>
    </citation>
    <scope>NUCLEOTIDE SEQUENCE [LARGE SCALE GENOMIC DNA]</scope>
    <source>
        <strain evidence="2 3">C454</strain>
    </source>
</reference>
<evidence type="ECO:0000313" key="2">
    <source>
        <dbReference type="EMBL" id="EHQ59908.1"/>
    </source>
</evidence>
<organism evidence="2 3">
    <name type="scientific">Paenibacillus dendritiformis C454</name>
    <dbReference type="NCBI Taxonomy" id="1131935"/>
    <lineage>
        <taxon>Bacteria</taxon>
        <taxon>Bacillati</taxon>
        <taxon>Bacillota</taxon>
        <taxon>Bacilli</taxon>
        <taxon>Bacillales</taxon>
        <taxon>Paenibacillaceae</taxon>
        <taxon>Paenibacillus</taxon>
    </lineage>
</organism>
<keyword evidence="1" id="KW-1133">Transmembrane helix</keyword>
<accession>H3SLZ2</accession>
<proteinExistence type="predicted"/>
<keyword evidence="1" id="KW-0812">Transmembrane</keyword>